<protein>
    <submittedName>
        <fullName evidence="1">Uncharacterized protein</fullName>
    </submittedName>
</protein>
<dbReference type="AlphaFoldDB" id="A0A182QVB8"/>
<evidence type="ECO:0000313" key="1">
    <source>
        <dbReference type="EnsemblMetazoa" id="AFAF017604-PA"/>
    </source>
</evidence>
<dbReference type="Proteomes" id="UP000075886">
    <property type="component" value="Unassembled WGS sequence"/>
</dbReference>
<dbReference type="EMBL" id="AXCN02000481">
    <property type="status" value="NOT_ANNOTATED_CDS"/>
    <property type="molecule type" value="Genomic_DNA"/>
</dbReference>
<reference evidence="1" key="2">
    <citation type="submission" date="2020-05" db="UniProtKB">
        <authorList>
            <consortium name="EnsemblMetazoa"/>
        </authorList>
    </citation>
    <scope>IDENTIFICATION</scope>
    <source>
        <strain evidence="1">FAR1</strain>
    </source>
</reference>
<sequence length="696" mass="79208">MSQAVNFRRAHISRVYAISLTSDQKRQLMQRIYNEIHRRTTLLSDKEVCDLCQQLNQCFEVNLASILNAMEIILQLLTSRVATDEVVQSYRKLLSYVSNVLEKDNCGKLAYYLRKISLIALENGTISPERFPIAVMKCILVLMYRLPITDCSDRKIIMLALRANLEWCKHNENLYTQCGISQLLRSAISSTKQLRDDITVAAEMTVLAHHILDVFYSPQPTVIHPIEVLLSLAYEHIFERLVTEWSTVTCFEMLLYVLYSVLKRDITTHLKLSIVRLVADAVGGGMRRFVRLLCVAKHLRDEVLLHKVKTILTIVLALSLFRYEPVQHAHHFQAFIKTIEQMLSDVDLLELANAKFLCFNVPDAKLTIHHVCFVLVIRQLDLLQGVTSGSMELDYVYNLIASIHIIYYKRWKVPSFLVKHLIDGLSRFSNSEMFVKNVPEPDIKMQAILSTTPTTLGTQKAVENMFGRLPATINRIQWLQLQPHGFKATLIFHQQIEMLQEQPILSCEDDRTAVLIAVLSTETLVKVLSLKQTSEMARFNASVLLSKSSLPVTLLRKVLKQIAFACQLEQRASGRWMYWYSSFIGCSLVLPCPEPGSEVCDVPSPLSGLAELLLSARRERKTRLTDSFSWSSTVRGSPSIEFASYTPFIFINPSLAACSWATFCCSSCTLAISFFRRCVGGRSLKSSFRPSVERLF</sequence>
<dbReference type="EnsemblMetazoa" id="AFAF017604-RA">
    <property type="protein sequence ID" value="AFAF017604-PA"/>
    <property type="gene ID" value="AFAF017604"/>
</dbReference>
<proteinExistence type="predicted"/>
<reference evidence="2" key="1">
    <citation type="submission" date="2014-01" db="EMBL/GenBank/DDBJ databases">
        <title>The Genome Sequence of Anopheles farauti FAR1 (V2).</title>
        <authorList>
            <consortium name="The Broad Institute Genomics Platform"/>
            <person name="Neafsey D.E."/>
            <person name="Besansky N."/>
            <person name="Howell P."/>
            <person name="Walton C."/>
            <person name="Young S.K."/>
            <person name="Zeng Q."/>
            <person name="Gargeya S."/>
            <person name="Fitzgerald M."/>
            <person name="Haas B."/>
            <person name="Abouelleil A."/>
            <person name="Allen A.W."/>
            <person name="Alvarado L."/>
            <person name="Arachchi H.M."/>
            <person name="Berlin A.M."/>
            <person name="Chapman S.B."/>
            <person name="Gainer-Dewar J."/>
            <person name="Goldberg J."/>
            <person name="Griggs A."/>
            <person name="Gujja S."/>
            <person name="Hansen M."/>
            <person name="Howarth C."/>
            <person name="Imamovic A."/>
            <person name="Ireland A."/>
            <person name="Larimer J."/>
            <person name="McCowan C."/>
            <person name="Murphy C."/>
            <person name="Pearson M."/>
            <person name="Poon T.W."/>
            <person name="Priest M."/>
            <person name="Roberts A."/>
            <person name="Saif S."/>
            <person name="Shea T."/>
            <person name="Sisk P."/>
            <person name="Sykes S."/>
            <person name="Wortman J."/>
            <person name="Nusbaum C."/>
            <person name="Birren B."/>
        </authorList>
    </citation>
    <scope>NUCLEOTIDE SEQUENCE [LARGE SCALE GENOMIC DNA]</scope>
    <source>
        <strain evidence="2">FAR1</strain>
    </source>
</reference>
<evidence type="ECO:0000313" key="2">
    <source>
        <dbReference type="Proteomes" id="UP000075886"/>
    </source>
</evidence>
<keyword evidence="2" id="KW-1185">Reference proteome</keyword>
<organism evidence="1 2">
    <name type="scientific">Anopheles farauti</name>
    <dbReference type="NCBI Taxonomy" id="69004"/>
    <lineage>
        <taxon>Eukaryota</taxon>
        <taxon>Metazoa</taxon>
        <taxon>Ecdysozoa</taxon>
        <taxon>Arthropoda</taxon>
        <taxon>Hexapoda</taxon>
        <taxon>Insecta</taxon>
        <taxon>Pterygota</taxon>
        <taxon>Neoptera</taxon>
        <taxon>Endopterygota</taxon>
        <taxon>Diptera</taxon>
        <taxon>Nematocera</taxon>
        <taxon>Culicoidea</taxon>
        <taxon>Culicidae</taxon>
        <taxon>Anophelinae</taxon>
        <taxon>Anopheles</taxon>
    </lineage>
</organism>
<name>A0A182QVB8_9DIPT</name>
<accession>A0A182QVB8</accession>
<dbReference type="VEuPathDB" id="VectorBase:AFAF017604"/>